<dbReference type="EMBL" id="SMLW01000449">
    <property type="protein sequence ID" value="MTI24748.1"/>
    <property type="molecule type" value="Genomic_DNA"/>
</dbReference>
<dbReference type="Proteomes" id="UP000798808">
    <property type="component" value="Unassembled WGS sequence"/>
</dbReference>
<evidence type="ECO:0000313" key="2">
    <source>
        <dbReference type="Proteomes" id="UP000798808"/>
    </source>
</evidence>
<reference evidence="1 2" key="1">
    <citation type="submission" date="2019-02" db="EMBL/GenBank/DDBJ databases">
        <authorList>
            <person name="Goldberg S.R."/>
            <person name="Haltli B.A."/>
            <person name="Correa H."/>
            <person name="Russell K.G."/>
        </authorList>
    </citation>
    <scope>NUCLEOTIDE SEQUENCE [LARGE SCALE GENOMIC DNA]</scope>
    <source>
        <strain evidence="1 2">JCM 16186</strain>
    </source>
</reference>
<name>A0ABW9RL52_9BACT</name>
<protein>
    <recommendedName>
        <fullName evidence="3">Lipocalin-like domain-containing protein</fullName>
    </recommendedName>
</protein>
<keyword evidence="2" id="KW-1185">Reference proteome</keyword>
<gene>
    <name evidence="1" type="ORF">E1163_07335</name>
</gene>
<accession>A0ABW9RL52</accession>
<proteinExistence type="predicted"/>
<evidence type="ECO:0000313" key="1">
    <source>
        <dbReference type="EMBL" id="MTI24748.1"/>
    </source>
</evidence>
<dbReference type="RefSeq" id="WP_155170789.1">
    <property type="nucleotide sequence ID" value="NZ_BAAAFL010000005.1"/>
</dbReference>
<dbReference type="PROSITE" id="PS51257">
    <property type="entry name" value="PROKAR_LIPOPROTEIN"/>
    <property type="match status" value="1"/>
</dbReference>
<organism evidence="1 2">
    <name type="scientific">Fulvivirga kasyanovii</name>
    <dbReference type="NCBI Taxonomy" id="396812"/>
    <lineage>
        <taxon>Bacteria</taxon>
        <taxon>Pseudomonadati</taxon>
        <taxon>Bacteroidota</taxon>
        <taxon>Cytophagia</taxon>
        <taxon>Cytophagales</taxon>
        <taxon>Fulvivirgaceae</taxon>
        <taxon>Fulvivirga</taxon>
    </lineage>
</organism>
<sequence>MYRIYSTLLAAIGVFSVIGCDDDNPPNTAYREMLTAGDAKAWNITEQYPLNVEEECRPDAAFIQDNAWIFHPNGDFKFDGGSINGDVKCSDYIDFDGTWEITGNNELKIKAIRASDDPNTVFNGEVILFGTIEEITETSFTVGRNGHSVTFEPKSSF</sequence>
<comment type="caution">
    <text evidence="1">The sequence shown here is derived from an EMBL/GenBank/DDBJ whole genome shotgun (WGS) entry which is preliminary data.</text>
</comment>
<evidence type="ECO:0008006" key="3">
    <source>
        <dbReference type="Google" id="ProtNLM"/>
    </source>
</evidence>